<keyword evidence="3" id="KW-0418">Kinase</keyword>
<evidence type="ECO:0000259" key="5">
    <source>
        <dbReference type="Pfam" id="PF13657"/>
    </source>
</evidence>
<comment type="similarity">
    <text evidence="1">Belongs to the HipA Ser/Thr kinase family.</text>
</comment>
<evidence type="ECO:0000256" key="3">
    <source>
        <dbReference type="ARBA" id="ARBA00022777"/>
    </source>
</evidence>
<dbReference type="InterPro" id="IPR052028">
    <property type="entry name" value="HipA_Ser/Thr_kinase"/>
</dbReference>
<dbReference type="OrthoDB" id="9805913at2"/>
<dbReference type="eggNOG" id="COG3550">
    <property type="taxonomic scope" value="Bacteria"/>
</dbReference>
<dbReference type="InterPro" id="IPR012893">
    <property type="entry name" value="HipA-like_C"/>
</dbReference>
<organism evidence="6 7">
    <name type="scientific">Asticcacaulis benevestitus DSM 16100 = ATCC BAA-896</name>
    <dbReference type="NCBI Taxonomy" id="1121022"/>
    <lineage>
        <taxon>Bacteria</taxon>
        <taxon>Pseudomonadati</taxon>
        <taxon>Pseudomonadota</taxon>
        <taxon>Alphaproteobacteria</taxon>
        <taxon>Caulobacterales</taxon>
        <taxon>Caulobacteraceae</taxon>
        <taxon>Asticcacaulis</taxon>
    </lineage>
</organism>
<evidence type="ECO:0008006" key="8">
    <source>
        <dbReference type="Google" id="ProtNLM"/>
    </source>
</evidence>
<dbReference type="InterPro" id="IPR017508">
    <property type="entry name" value="HipA_N1"/>
</dbReference>
<dbReference type="NCBIfam" id="TIGR03071">
    <property type="entry name" value="couple_hipA"/>
    <property type="match status" value="1"/>
</dbReference>
<proteinExistence type="inferred from homology"/>
<dbReference type="GO" id="GO:0005829">
    <property type="term" value="C:cytosol"/>
    <property type="evidence" value="ECO:0007669"/>
    <property type="project" value="TreeGrafter"/>
</dbReference>
<evidence type="ECO:0000313" key="6">
    <source>
        <dbReference type="EMBL" id="ESQ85350.1"/>
    </source>
</evidence>
<dbReference type="Pfam" id="PF13657">
    <property type="entry name" value="Couple_hipA"/>
    <property type="match status" value="1"/>
</dbReference>
<keyword evidence="7" id="KW-1185">Reference proteome</keyword>
<name>V4PIV7_9CAUL</name>
<evidence type="ECO:0000256" key="2">
    <source>
        <dbReference type="ARBA" id="ARBA00022679"/>
    </source>
</evidence>
<dbReference type="PANTHER" id="PTHR37419">
    <property type="entry name" value="SERINE/THREONINE-PROTEIN KINASE TOXIN HIPA"/>
    <property type="match status" value="1"/>
</dbReference>
<evidence type="ECO:0000256" key="1">
    <source>
        <dbReference type="ARBA" id="ARBA00010164"/>
    </source>
</evidence>
<dbReference type="GO" id="GO:0004674">
    <property type="term" value="F:protein serine/threonine kinase activity"/>
    <property type="evidence" value="ECO:0007669"/>
    <property type="project" value="TreeGrafter"/>
</dbReference>
<dbReference type="EMBL" id="AWGB01000060">
    <property type="protein sequence ID" value="ESQ85350.1"/>
    <property type="molecule type" value="Genomic_DNA"/>
</dbReference>
<dbReference type="STRING" id="1121022.GCA_000376105_03919"/>
<protein>
    <recommendedName>
        <fullName evidence="8">Phosphatidylinositol kinase</fullName>
    </recommendedName>
</protein>
<comment type="caution">
    <text evidence="6">The sequence shown here is derived from an EMBL/GenBank/DDBJ whole genome shotgun (WGS) entry which is preliminary data.</text>
</comment>
<dbReference type="PANTHER" id="PTHR37419:SF1">
    <property type="entry name" value="SERINE_THREONINE-PROTEIN KINASE TOXIN HIPA"/>
    <property type="match status" value="1"/>
</dbReference>
<reference evidence="6 7" key="1">
    <citation type="journal article" date="2014" name="Nature">
        <title>Sequential evolution of bacterial morphology by co-option of a developmental regulator.</title>
        <authorList>
            <person name="Jiang C."/>
            <person name="Brown P.J."/>
            <person name="Ducret A."/>
            <person name="Brun Y.V."/>
        </authorList>
    </citation>
    <scope>NUCLEOTIDE SEQUENCE [LARGE SCALE GENOMIC DNA]</scope>
    <source>
        <strain evidence="6 7">DSM 16100</strain>
    </source>
</reference>
<evidence type="ECO:0000313" key="7">
    <source>
        <dbReference type="Proteomes" id="UP000017837"/>
    </source>
</evidence>
<evidence type="ECO:0000259" key="4">
    <source>
        <dbReference type="Pfam" id="PF07804"/>
    </source>
</evidence>
<dbReference type="Pfam" id="PF07804">
    <property type="entry name" value="HipA_C"/>
    <property type="match status" value="1"/>
</dbReference>
<sequence>MRLDIWLDGVPRPVGTLESFDSGAVDFSYSEAYLASPVMSLSQSLPLQHGGQGDVLSRAFFDNLLPENDQTRQLIEREGISRDDIVGILHHLGADCSGAISCLPEGAPPLKVPGDLSADYRPLGDKALAEIMTSLADFQRLPDDMRDPSPLAGVQGKMALTVLQDGQFALPATEKKVPSTHILKVPARADQSDVDHEWAACVFMARLGLSTSMPRRLNVDGVKGLLITRFDRWESEGYIRRLHQEDFAQAMGLPRALKYERRGREGRAFTAAGVYGLLDCVRNPATDRRLFLIATLINLALGNNDNHAKNHALLYINGDIPVLAPFYDILPARLNNDYTDQLAFDIGAAKRLEEITSDDIAAFFATFDIEGSRYRRFLETEVKPAFNQLDQLAKELGTQGMKGFDDSIGNNLMHFAEVMSLNLDIRERDLFVARGGGWMAGS</sequence>
<gene>
    <name evidence="6" type="ORF">ABENE_19050</name>
</gene>
<feature type="domain" description="HipA-like C-terminal" evidence="4">
    <location>
        <begin position="151"/>
        <end position="354"/>
    </location>
</feature>
<dbReference type="AlphaFoldDB" id="V4PIV7"/>
<accession>V4PIV7</accession>
<keyword evidence="2" id="KW-0808">Transferase</keyword>
<dbReference type="RefSeq" id="WP_018083603.1">
    <property type="nucleotide sequence ID" value="NZ_AQWM01000037.1"/>
</dbReference>
<dbReference type="PATRIC" id="fig|1121022.4.peg.3900"/>
<feature type="domain" description="HipA N-terminal subdomain 1" evidence="5">
    <location>
        <begin position="3"/>
        <end position="102"/>
    </location>
</feature>
<dbReference type="Proteomes" id="UP000017837">
    <property type="component" value="Unassembled WGS sequence"/>
</dbReference>